<dbReference type="InterPro" id="IPR003594">
    <property type="entry name" value="HATPase_dom"/>
</dbReference>
<dbReference type="PANTHER" id="PTHR24421:SF10">
    <property type="entry name" value="NITRATE_NITRITE SENSOR PROTEIN NARQ"/>
    <property type="match status" value="1"/>
</dbReference>
<dbReference type="PANTHER" id="PTHR24421">
    <property type="entry name" value="NITRATE/NITRITE SENSOR PROTEIN NARX-RELATED"/>
    <property type="match status" value="1"/>
</dbReference>
<evidence type="ECO:0000259" key="10">
    <source>
        <dbReference type="Pfam" id="PF02518"/>
    </source>
</evidence>
<keyword evidence="9" id="KW-0812">Transmembrane</keyword>
<dbReference type="SUPFAM" id="SSF55874">
    <property type="entry name" value="ATPase domain of HSP90 chaperone/DNA topoisomerase II/histidine kinase"/>
    <property type="match status" value="1"/>
</dbReference>
<dbReference type="RefSeq" id="WP_257500247.1">
    <property type="nucleotide sequence ID" value="NZ_CP102382.1"/>
</dbReference>
<keyword evidence="7" id="KW-0067">ATP-binding</keyword>
<dbReference type="Pfam" id="PF07730">
    <property type="entry name" value="HisKA_3"/>
    <property type="match status" value="1"/>
</dbReference>
<dbReference type="InterPro" id="IPR050482">
    <property type="entry name" value="Sensor_HK_TwoCompSys"/>
</dbReference>
<dbReference type="InterPro" id="IPR036890">
    <property type="entry name" value="HATPase_C_sf"/>
</dbReference>
<keyword evidence="6 12" id="KW-0418">Kinase</keyword>
<sequence>MQNTAEVELFLWIGTSVMAFLAIGVILLAVLHQAKVERLKRKESENLLKASLLSEKKERQRIASDLHDGISGDLSALQNYINLLRKQEKDLSKIDLFDDILVLIKQSTMNLKNISYSLMPPTIESHGIVTTLQNHFERMGKLHNITFTEAYTIDSRNIPSAVSYELYRIIQELTNNAVKHGKANNIDVQMFLKNEEVYVVMNDNGSPFDFYSHVKHSKGMGLKNILLRVQQINAELECTPKQMGNTTQIKFKTNNYVEDSYN</sequence>
<keyword evidence="13" id="KW-1185">Reference proteome</keyword>
<keyword evidence="4" id="KW-0808">Transferase</keyword>
<comment type="catalytic activity">
    <reaction evidence="1">
        <text>ATP + protein L-histidine = ADP + protein N-phospho-L-histidine.</text>
        <dbReference type="EC" id="2.7.13.3"/>
    </reaction>
</comment>
<feature type="domain" description="Signal transduction histidine kinase subgroup 3 dimerisation and phosphoacceptor" evidence="11">
    <location>
        <begin position="58"/>
        <end position="116"/>
    </location>
</feature>
<dbReference type="Pfam" id="PF02518">
    <property type="entry name" value="HATPase_c"/>
    <property type="match status" value="1"/>
</dbReference>
<evidence type="ECO:0000256" key="3">
    <source>
        <dbReference type="ARBA" id="ARBA00022553"/>
    </source>
</evidence>
<dbReference type="Gene3D" id="1.20.5.1930">
    <property type="match status" value="1"/>
</dbReference>
<dbReference type="Gene3D" id="3.30.565.10">
    <property type="entry name" value="Histidine kinase-like ATPase, C-terminal domain"/>
    <property type="match status" value="1"/>
</dbReference>
<feature type="transmembrane region" description="Helical" evidence="9">
    <location>
        <begin position="12"/>
        <end position="31"/>
    </location>
</feature>
<dbReference type="Proteomes" id="UP001317001">
    <property type="component" value="Chromosome"/>
</dbReference>
<organism evidence="12 13">
    <name type="scientific">Paenimyroides aestuarii</name>
    <dbReference type="NCBI Taxonomy" id="2968490"/>
    <lineage>
        <taxon>Bacteria</taxon>
        <taxon>Pseudomonadati</taxon>
        <taxon>Bacteroidota</taxon>
        <taxon>Flavobacteriia</taxon>
        <taxon>Flavobacteriales</taxon>
        <taxon>Flavobacteriaceae</taxon>
        <taxon>Paenimyroides</taxon>
    </lineage>
</organism>
<dbReference type="EC" id="2.7.13.3" evidence="2"/>
<evidence type="ECO:0000256" key="9">
    <source>
        <dbReference type="SAM" id="Phobius"/>
    </source>
</evidence>
<accession>A0ABY5NUQ5</accession>
<gene>
    <name evidence="12" type="ORF">NPX36_04645</name>
</gene>
<evidence type="ECO:0000256" key="4">
    <source>
        <dbReference type="ARBA" id="ARBA00022679"/>
    </source>
</evidence>
<evidence type="ECO:0000313" key="13">
    <source>
        <dbReference type="Proteomes" id="UP001317001"/>
    </source>
</evidence>
<keyword evidence="9" id="KW-0472">Membrane</keyword>
<protein>
    <recommendedName>
        <fullName evidence="2">histidine kinase</fullName>
        <ecNumber evidence="2">2.7.13.3</ecNumber>
    </recommendedName>
</protein>
<keyword evidence="9" id="KW-1133">Transmembrane helix</keyword>
<evidence type="ECO:0000256" key="7">
    <source>
        <dbReference type="ARBA" id="ARBA00022840"/>
    </source>
</evidence>
<evidence type="ECO:0000313" key="12">
    <source>
        <dbReference type="EMBL" id="UUV22330.1"/>
    </source>
</evidence>
<proteinExistence type="predicted"/>
<keyword evidence="5" id="KW-0547">Nucleotide-binding</keyword>
<keyword evidence="3" id="KW-0597">Phosphoprotein</keyword>
<dbReference type="EMBL" id="CP102382">
    <property type="protein sequence ID" value="UUV22330.1"/>
    <property type="molecule type" value="Genomic_DNA"/>
</dbReference>
<evidence type="ECO:0000256" key="6">
    <source>
        <dbReference type="ARBA" id="ARBA00022777"/>
    </source>
</evidence>
<name>A0ABY5NUQ5_9FLAO</name>
<dbReference type="InterPro" id="IPR011712">
    <property type="entry name" value="Sig_transdc_His_kin_sub3_dim/P"/>
</dbReference>
<evidence type="ECO:0000256" key="8">
    <source>
        <dbReference type="ARBA" id="ARBA00023012"/>
    </source>
</evidence>
<reference evidence="12 13" key="1">
    <citation type="submission" date="2022-08" db="EMBL/GenBank/DDBJ databases">
        <title>Myroides zhujiangensis sp. nov., a novel bacterium isolated from sediment in the Pearl River Estuary.</title>
        <authorList>
            <person name="Cui L."/>
        </authorList>
    </citation>
    <scope>NUCLEOTIDE SEQUENCE [LARGE SCALE GENOMIC DNA]</scope>
    <source>
        <strain evidence="12 13">SCSIO 72103</strain>
    </source>
</reference>
<evidence type="ECO:0000256" key="5">
    <source>
        <dbReference type="ARBA" id="ARBA00022741"/>
    </source>
</evidence>
<evidence type="ECO:0000256" key="2">
    <source>
        <dbReference type="ARBA" id="ARBA00012438"/>
    </source>
</evidence>
<dbReference type="GO" id="GO:0016301">
    <property type="term" value="F:kinase activity"/>
    <property type="evidence" value="ECO:0007669"/>
    <property type="project" value="UniProtKB-KW"/>
</dbReference>
<feature type="domain" description="Histidine kinase/HSP90-like ATPase" evidence="10">
    <location>
        <begin position="165"/>
        <end position="251"/>
    </location>
</feature>
<keyword evidence="8" id="KW-0902">Two-component regulatory system</keyword>
<evidence type="ECO:0000256" key="1">
    <source>
        <dbReference type="ARBA" id="ARBA00000085"/>
    </source>
</evidence>
<evidence type="ECO:0000259" key="11">
    <source>
        <dbReference type="Pfam" id="PF07730"/>
    </source>
</evidence>